<comment type="pathway">
    <text evidence="3 22">Cofactor biosynthesis; coenzyme A biosynthesis; CoA from (R)-pantothenate: step 1/5.</text>
</comment>
<feature type="region of interest" description="Disordered" evidence="23">
    <location>
        <begin position="1"/>
        <end position="63"/>
    </location>
</feature>
<keyword evidence="13 22" id="KW-0173">Coenzyme A biosynthesis</keyword>
<dbReference type="AlphaFoldDB" id="A0A1S2YC16"/>
<dbReference type="PIRSF" id="PIRSF036939">
    <property type="entry name" value="PanK_long"/>
    <property type="match status" value="1"/>
</dbReference>
<dbReference type="RefSeq" id="XP_073224403.1">
    <property type="nucleotide sequence ID" value="XM_073368302.1"/>
</dbReference>
<dbReference type="SUPFAM" id="SSF53067">
    <property type="entry name" value="Actin-like ATPase domain"/>
    <property type="match status" value="2"/>
</dbReference>
<dbReference type="Proteomes" id="UP000087171">
    <property type="component" value="Chromosome Ca5"/>
</dbReference>
<comment type="similarity">
    <text evidence="20">In the C-terminal section; belongs to the damage-control phosphatase family. Phosphopantetheine phosphatase II subfamily.</text>
</comment>
<evidence type="ECO:0000256" key="18">
    <source>
        <dbReference type="ARBA" id="ARBA00051980"/>
    </source>
</evidence>
<dbReference type="eggNOG" id="KOG4584">
    <property type="taxonomic scope" value="Eukaryota"/>
</dbReference>
<dbReference type="Gene3D" id="3.40.50.10880">
    <property type="entry name" value="Uncharacterised protein PF01937, DUF89, domain 3"/>
    <property type="match status" value="1"/>
</dbReference>
<evidence type="ECO:0000256" key="3">
    <source>
        <dbReference type="ARBA" id="ARBA00005225"/>
    </source>
</evidence>
<dbReference type="Gene3D" id="1.20.1700.10">
    <property type="entry name" value="AF1104-like"/>
    <property type="match status" value="1"/>
</dbReference>
<comment type="similarity">
    <text evidence="4">In the N-terminal section; belongs to the type II pantothenate kinase family.</text>
</comment>
<sequence>MADLVEEEQQQVIGINEEGQNKVVTESEENNKRLHLEGQGEKDMPPASGNSIHRSSSRPQLDVSKAEIQSNVEDKYPTILLPNQSDDLSHLALDIGGSLIKLVYFSRHEGHSDDDKRKKSLKERLGLSNGNRRSFPILGGRLHFVKFETGKINECLDFIHSKQLHCGGLESRYSDAAADQNAIIKATGGGAYKYTDLFKERLGVSLDKEDEMDCLVAGANFLLKAIRHEAFTHMEGQKEFVQIDHNDMFPYLLVNVGSGVSMIKVDGDGKFERVSGTNVGGGTYWGLGRLLTKCKSFDELLELSQKGDNRTIDMLVGDIYGGLDYSKIGLSASTIASSFGKTISETKELENYRPEDISLSLLRMISYNIGQIAYLNALRFRLKRIFFGGFFIRGHAYTMDTISFAVQFWSNGDAQAMFLRHEGFLGALGAFMSYEKHGLDDLMVHQLVERFPMGAPYTGGKIHGPPLGDLNEKISWMEKFLQKGTEITAPVPMTPVAGTTGLGGFEVPLSKGSALRSDASALNVGVLHLVPTLEVFPLLADPKLYEPNTIDLADPSELEYWLTILSEHLPDLVDKAVASEGGTDDAKRRGDAFARAFSAHLSRLMEEPSAYGKLGLANLLEMREECLREFQFVDAYRSIKQRENEASLAVLPDLFVELDSMDEETRLLTLIEGVLAANIFDWGSRACVDLYHKGTIIEIYRMSRNKMRRPWRVDDFDVFKERMLRTGDKKRPPHRRALLFVDNSGADIVLGMLPLARELLRRGTEVVLVANSLPALNDVTAMELPDIVAEAAKHCDILRRAAEAGGLLVDAMINTDSSKENSSSVPLMVVENGCGSPCIDLRQVSSELAAAAKDADLIILEGMGRALHTNLYAQFKCDALKLAMVKNQRLAEKLIKGNIYDCICKYQPAS</sequence>
<dbReference type="FunFam" id="1.20.1700.10:FF:000002">
    <property type="entry name" value="Pantothenate kinase 2"/>
    <property type="match status" value="1"/>
</dbReference>
<keyword evidence="9 22" id="KW-0547">Nucleotide-binding</keyword>
<evidence type="ECO:0000259" key="24">
    <source>
        <dbReference type="Pfam" id="PF01937"/>
    </source>
</evidence>
<comment type="catalytic activity">
    <reaction evidence="18">
        <text>(R)-pantothenate + ATP = (R)-4'-phosphopantothenate + ADP + H(+)</text>
        <dbReference type="Rhea" id="RHEA:16373"/>
        <dbReference type="ChEBI" id="CHEBI:10986"/>
        <dbReference type="ChEBI" id="CHEBI:15378"/>
        <dbReference type="ChEBI" id="CHEBI:29032"/>
        <dbReference type="ChEBI" id="CHEBI:30616"/>
        <dbReference type="ChEBI" id="CHEBI:456216"/>
        <dbReference type="EC" id="2.7.1.33"/>
    </reaction>
    <physiologicalReaction direction="left-to-right" evidence="18">
        <dbReference type="Rhea" id="RHEA:16374"/>
    </physiologicalReaction>
</comment>
<evidence type="ECO:0000256" key="10">
    <source>
        <dbReference type="ARBA" id="ARBA00022777"/>
    </source>
</evidence>
<dbReference type="PANTHER" id="PTHR12280:SF20">
    <property type="entry name" value="4'-PHOSPHOPANTETHEINE PHOSPHATASE"/>
    <property type="match status" value="1"/>
</dbReference>
<dbReference type="GO" id="GO:0005829">
    <property type="term" value="C:cytosol"/>
    <property type="evidence" value="ECO:0007669"/>
    <property type="project" value="TreeGrafter"/>
</dbReference>
<evidence type="ECO:0000256" key="13">
    <source>
        <dbReference type="ARBA" id="ARBA00022993"/>
    </source>
</evidence>
<evidence type="ECO:0000256" key="8">
    <source>
        <dbReference type="ARBA" id="ARBA00022723"/>
    </source>
</evidence>
<keyword evidence="10 22" id="KW-0418">Kinase</keyword>
<dbReference type="GO" id="GO:0015937">
    <property type="term" value="P:coenzyme A biosynthetic process"/>
    <property type="evidence" value="ECO:0007669"/>
    <property type="project" value="UniProtKB-UniRule"/>
</dbReference>
<dbReference type="eggNOG" id="KOG2201">
    <property type="taxonomic scope" value="Eukaryota"/>
</dbReference>
<dbReference type="Pfam" id="PF03630">
    <property type="entry name" value="Fumble"/>
    <property type="match status" value="1"/>
</dbReference>
<evidence type="ECO:0000256" key="4">
    <source>
        <dbReference type="ARBA" id="ARBA00005538"/>
    </source>
</evidence>
<organism evidence="25 26">
    <name type="scientific">Cicer arietinum</name>
    <name type="common">Chickpea</name>
    <name type="synonym">Garbanzo</name>
    <dbReference type="NCBI Taxonomy" id="3827"/>
    <lineage>
        <taxon>Eukaryota</taxon>
        <taxon>Viridiplantae</taxon>
        <taxon>Streptophyta</taxon>
        <taxon>Embryophyta</taxon>
        <taxon>Tracheophyta</taxon>
        <taxon>Spermatophyta</taxon>
        <taxon>Magnoliopsida</taxon>
        <taxon>eudicotyledons</taxon>
        <taxon>Gunneridae</taxon>
        <taxon>Pentapetalae</taxon>
        <taxon>rosids</taxon>
        <taxon>fabids</taxon>
        <taxon>Fabales</taxon>
        <taxon>Fabaceae</taxon>
        <taxon>Papilionoideae</taxon>
        <taxon>50 kb inversion clade</taxon>
        <taxon>NPAAA clade</taxon>
        <taxon>Hologalegina</taxon>
        <taxon>IRL clade</taxon>
        <taxon>Cicereae</taxon>
        <taxon>Cicer</taxon>
    </lineage>
</organism>
<evidence type="ECO:0000256" key="12">
    <source>
        <dbReference type="ARBA" id="ARBA00022840"/>
    </source>
</evidence>
<dbReference type="SUPFAM" id="SSF111321">
    <property type="entry name" value="AF1104-like"/>
    <property type="match status" value="1"/>
</dbReference>
<evidence type="ECO:0000256" key="23">
    <source>
        <dbReference type="SAM" id="MobiDB-lite"/>
    </source>
</evidence>
<evidence type="ECO:0000256" key="9">
    <source>
        <dbReference type="ARBA" id="ARBA00022741"/>
    </source>
</evidence>
<evidence type="ECO:0000313" key="27">
    <source>
        <dbReference type="RefSeq" id="XP_004501926.1"/>
    </source>
</evidence>
<dbReference type="Gene3D" id="3.30.420.40">
    <property type="match status" value="1"/>
</dbReference>
<dbReference type="Pfam" id="PF01937">
    <property type="entry name" value="ARMT1-like_dom"/>
    <property type="match status" value="1"/>
</dbReference>
<evidence type="ECO:0000313" key="26">
    <source>
        <dbReference type="RefSeq" id="XP_004501924.1"/>
    </source>
</evidence>
<proteinExistence type="inferred from homology"/>
<comment type="catalytic activity">
    <reaction evidence="16">
        <text>(R)-4'-phosphopantetheine sulfonate + H2O = (R)-pantetheine sulfonate + phosphate</text>
        <dbReference type="Rhea" id="RHEA:68336"/>
        <dbReference type="ChEBI" id="CHEBI:15377"/>
        <dbReference type="ChEBI" id="CHEBI:43474"/>
        <dbReference type="ChEBI" id="CHEBI:177300"/>
        <dbReference type="ChEBI" id="CHEBI:177301"/>
    </reaction>
    <physiologicalReaction direction="left-to-right" evidence="16">
        <dbReference type="Rhea" id="RHEA:68337"/>
    </physiologicalReaction>
</comment>
<keyword evidence="25" id="KW-1185">Reference proteome</keyword>
<evidence type="ECO:0000256" key="15">
    <source>
        <dbReference type="ARBA" id="ARBA00029312"/>
    </source>
</evidence>
<evidence type="ECO:0000256" key="6">
    <source>
        <dbReference type="ARBA" id="ARBA00022596"/>
    </source>
</evidence>
<dbReference type="FunFam" id="3.30.420.40:FF:000442">
    <property type="entry name" value="Pantothenate kinase 1"/>
    <property type="match status" value="1"/>
</dbReference>
<feature type="compositionally biased region" description="Basic and acidic residues" evidence="23">
    <location>
        <begin position="29"/>
        <end position="44"/>
    </location>
</feature>
<keyword evidence="11" id="KW-0378">Hydrolase</keyword>
<comment type="catalytic activity">
    <reaction evidence="15">
        <text>(R)-4'-phosphopantetheine + H2O = (R)-pantetheine + phosphate</text>
        <dbReference type="Rhea" id="RHEA:68328"/>
        <dbReference type="ChEBI" id="CHEBI:15377"/>
        <dbReference type="ChEBI" id="CHEBI:16753"/>
        <dbReference type="ChEBI" id="CHEBI:43474"/>
        <dbReference type="ChEBI" id="CHEBI:61723"/>
    </reaction>
    <physiologicalReaction direction="left-to-right" evidence="15">
        <dbReference type="Rhea" id="RHEA:68329"/>
    </physiologicalReaction>
</comment>
<dbReference type="KEGG" id="cam:101496775"/>
<dbReference type="InterPro" id="IPR002791">
    <property type="entry name" value="ARMT1-like_metal-bd"/>
</dbReference>
<dbReference type="InterPro" id="IPR036075">
    <property type="entry name" value="ARMT-1-like_metal-bd_sf"/>
</dbReference>
<dbReference type="PaxDb" id="3827-XP_004501924.1"/>
<keyword evidence="12 22" id="KW-0067">ATP-binding</keyword>
<evidence type="ECO:0000256" key="16">
    <source>
        <dbReference type="ARBA" id="ARBA00029319"/>
    </source>
</evidence>
<dbReference type="FunFam" id="3.30.420.40:FF:000273">
    <property type="entry name" value="Pantothenate kinase 2"/>
    <property type="match status" value="1"/>
</dbReference>
<evidence type="ECO:0000256" key="19">
    <source>
        <dbReference type="ARBA" id="ARBA00058977"/>
    </source>
</evidence>
<dbReference type="EC" id="2.7.1.33" evidence="5 22"/>
<evidence type="ECO:0000256" key="7">
    <source>
        <dbReference type="ARBA" id="ARBA00022679"/>
    </source>
</evidence>
<dbReference type="STRING" id="3827.A0A1S2YC16"/>
<evidence type="ECO:0000256" key="21">
    <source>
        <dbReference type="ARBA" id="ARBA00068274"/>
    </source>
</evidence>
<evidence type="ECO:0000313" key="25">
    <source>
        <dbReference type="Proteomes" id="UP000087171"/>
    </source>
</evidence>
<dbReference type="Gene3D" id="3.30.420.510">
    <property type="match status" value="1"/>
</dbReference>
<dbReference type="InterPro" id="IPR035073">
    <property type="entry name" value="At2g17340_3_helix_bundle"/>
</dbReference>
<dbReference type="NCBIfam" id="TIGR00555">
    <property type="entry name" value="panK_eukar"/>
    <property type="match status" value="1"/>
</dbReference>
<dbReference type="RefSeq" id="XP_004501924.1">
    <property type="nucleotide sequence ID" value="XM_004501867.3"/>
</dbReference>
<evidence type="ECO:0000256" key="1">
    <source>
        <dbReference type="ARBA" id="ARBA00001936"/>
    </source>
</evidence>
<dbReference type="OrthoDB" id="498611at2759"/>
<evidence type="ECO:0000256" key="14">
    <source>
        <dbReference type="ARBA" id="ARBA00023211"/>
    </source>
</evidence>
<dbReference type="GO" id="GO:0005634">
    <property type="term" value="C:nucleus"/>
    <property type="evidence" value="ECO:0007669"/>
    <property type="project" value="TreeGrafter"/>
</dbReference>
<comment type="similarity">
    <text evidence="22">Belongs to the type II pantothenate kinase family.</text>
</comment>
<dbReference type="CDD" id="cd24123">
    <property type="entry name" value="ASKHA_NBD_PanK-II_Pank4"/>
    <property type="match status" value="1"/>
</dbReference>
<dbReference type="FunFam" id="3.30.420.510:FF:000003">
    <property type="entry name" value="Pantothenate kinase 2"/>
    <property type="match status" value="1"/>
</dbReference>
<evidence type="ECO:0000256" key="11">
    <source>
        <dbReference type="ARBA" id="ARBA00022801"/>
    </source>
</evidence>
<keyword evidence="14" id="KW-0464">Manganese</keyword>
<dbReference type="GO" id="GO:0005524">
    <property type="term" value="F:ATP binding"/>
    <property type="evidence" value="ECO:0007669"/>
    <property type="project" value="UniProtKB-UniRule"/>
</dbReference>
<feature type="domain" description="Damage-control phosphatase ARMT1-like metal-binding" evidence="24">
    <location>
        <begin position="570"/>
        <end position="894"/>
    </location>
</feature>
<dbReference type="RefSeq" id="XP_004501926.1">
    <property type="nucleotide sequence ID" value="XM_004501869.3"/>
</dbReference>
<evidence type="ECO:0000256" key="2">
    <source>
        <dbReference type="ARBA" id="ARBA00001967"/>
    </source>
</evidence>
<reference evidence="26 27" key="2">
    <citation type="submission" date="2025-04" db="UniProtKB">
        <authorList>
            <consortium name="RefSeq"/>
        </authorList>
    </citation>
    <scope>IDENTIFICATION</scope>
    <source>
        <tissue evidence="26 27">Etiolated seedlings</tissue>
    </source>
</reference>
<evidence type="ECO:0000256" key="22">
    <source>
        <dbReference type="PIRNR" id="PIRNR036939"/>
    </source>
</evidence>
<dbReference type="InterPro" id="IPR004567">
    <property type="entry name" value="Type_II_PanK"/>
</dbReference>
<keyword evidence="7 22" id="KW-0808">Transferase</keyword>
<comment type="catalytic activity">
    <reaction evidence="17">
        <text>(R)-4'-phosphopantothenate + H2O = (R)-pantothenate + phosphate</text>
        <dbReference type="Rhea" id="RHEA:68332"/>
        <dbReference type="ChEBI" id="CHEBI:10986"/>
        <dbReference type="ChEBI" id="CHEBI:15377"/>
        <dbReference type="ChEBI" id="CHEBI:29032"/>
        <dbReference type="ChEBI" id="CHEBI:43474"/>
    </reaction>
    <physiologicalReaction direction="left-to-right" evidence="17">
        <dbReference type="Rhea" id="RHEA:68333"/>
    </physiologicalReaction>
</comment>
<comment type="cofactor">
    <cofactor evidence="2">
        <name>Ni(2+)</name>
        <dbReference type="ChEBI" id="CHEBI:49786"/>
    </cofactor>
</comment>
<accession>A0A1S2YC16</accession>
<evidence type="ECO:0000256" key="20">
    <source>
        <dbReference type="ARBA" id="ARBA00061149"/>
    </source>
</evidence>
<dbReference type="InterPro" id="IPR015844">
    <property type="entry name" value="PanK_long"/>
</dbReference>
<dbReference type="GO" id="GO:0046872">
    <property type="term" value="F:metal ion binding"/>
    <property type="evidence" value="ECO:0007669"/>
    <property type="project" value="UniProtKB-KW"/>
</dbReference>
<reference evidence="25" key="1">
    <citation type="journal article" date="2013" name="Nat. Biotechnol.">
        <title>Draft genome sequence of chickpea (Cicer arietinum) provides a resource for trait improvement.</title>
        <authorList>
            <person name="Varshney R.K."/>
            <person name="Song C."/>
            <person name="Saxena R.K."/>
            <person name="Azam S."/>
            <person name="Yu S."/>
            <person name="Sharpe A.G."/>
            <person name="Cannon S."/>
            <person name="Baek J."/>
            <person name="Rosen B.D."/>
            <person name="Tar'an B."/>
            <person name="Millan T."/>
            <person name="Zhang X."/>
            <person name="Ramsay L.D."/>
            <person name="Iwata A."/>
            <person name="Wang Y."/>
            <person name="Nelson W."/>
            <person name="Farmer A.D."/>
            <person name="Gaur P.M."/>
            <person name="Soderlund C."/>
            <person name="Penmetsa R.V."/>
            <person name="Xu C."/>
            <person name="Bharti A.K."/>
            <person name="He W."/>
            <person name="Winter P."/>
            <person name="Zhao S."/>
            <person name="Hane J.K."/>
            <person name="Carrasquilla-Garcia N."/>
            <person name="Condie J.A."/>
            <person name="Upadhyaya H.D."/>
            <person name="Luo M.C."/>
            <person name="Thudi M."/>
            <person name="Gowda C.L."/>
            <person name="Singh N.P."/>
            <person name="Lichtenzveig J."/>
            <person name="Gali K.K."/>
            <person name="Rubio J."/>
            <person name="Nadarajan N."/>
            <person name="Dolezel J."/>
            <person name="Bansal K.C."/>
            <person name="Xu X."/>
            <person name="Edwards D."/>
            <person name="Zhang G."/>
            <person name="Kahl G."/>
            <person name="Gil J."/>
            <person name="Singh K.B."/>
            <person name="Datta S.K."/>
            <person name="Jackson S.A."/>
            <person name="Wang J."/>
            <person name="Cook D.R."/>
        </authorList>
    </citation>
    <scope>NUCLEOTIDE SEQUENCE [LARGE SCALE GENOMIC DNA]</scope>
    <source>
        <strain evidence="25">cv. CDC Frontier</strain>
    </source>
</reference>
<keyword evidence="6" id="KW-0533">Nickel</keyword>
<comment type="cofactor">
    <cofactor evidence="1">
        <name>Mn(2+)</name>
        <dbReference type="ChEBI" id="CHEBI:29035"/>
    </cofactor>
</comment>
<dbReference type="GO" id="GO:0016787">
    <property type="term" value="F:hydrolase activity"/>
    <property type="evidence" value="ECO:0007669"/>
    <property type="project" value="UniProtKB-KW"/>
</dbReference>
<gene>
    <name evidence="26 27" type="primary">LOC101496775</name>
</gene>
<dbReference type="UniPathway" id="UPA00241">
    <property type="reaction ID" value="UER00352"/>
</dbReference>
<keyword evidence="8" id="KW-0479">Metal-binding</keyword>
<dbReference type="GeneID" id="101496775"/>
<comment type="function">
    <text evidence="19">Catalyzes the phosphorylation of pantothenate the first step in CoA biosynthesis. May play a role in the physiological regulation of the intracellular CoA concentration. Functionally redudant with PANK1. The phosphatase activity shows preference for normal or oxidatively damaged intermediates of 4'-phosphopantetheine, which provides strong indirect evidence that the phosphatase activity pre-empts damage in the CoA pathway. Hydrolyzing excess 4'-phosphopantetheine could constitute a directed overflow mechanism to prevent its oxidation to the S-sulfonate, sulfonate, or other forms. Hydrolyzing 4'-phosphopantetheine sulfonate or S-sulfonate would forestall their conversion to inactive forms of CoA and acyl carrier protein.</text>
</comment>
<dbReference type="PANTHER" id="PTHR12280">
    <property type="entry name" value="PANTOTHENATE KINASE"/>
    <property type="match status" value="1"/>
</dbReference>
<dbReference type="RefSeq" id="XP_073224404.1">
    <property type="nucleotide sequence ID" value="XM_073368303.1"/>
</dbReference>
<dbReference type="GO" id="GO:0004594">
    <property type="term" value="F:pantothenate kinase activity"/>
    <property type="evidence" value="ECO:0007669"/>
    <property type="project" value="UniProtKB-UniRule"/>
</dbReference>
<evidence type="ECO:0000256" key="17">
    <source>
        <dbReference type="ARBA" id="ARBA00050986"/>
    </source>
</evidence>
<name>A0A1S2YC16_CICAR</name>
<protein>
    <recommendedName>
        <fullName evidence="21 22">Pantothenate kinase 2</fullName>
        <ecNumber evidence="5 22">2.7.1.33</ecNumber>
    </recommendedName>
</protein>
<feature type="compositionally biased region" description="Polar residues" evidence="23">
    <location>
        <begin position="48"/>
        <end position="59"/>
    </location>
</feature>
<evidence type="ECO:0000256" key="5">
    <source>
        <dbReference type="ARBA" id="ARBA00012102"/>
    </source>
</evidence>
<dbReference type="InterPro" id="IPR043129">
    <property type="entry name" value="ATPase_NBD"/>
</dbReference>